<dbReference type="Gene3D" id="1.10.10.1100">
    <property type="entry name" value="BFD-like [2Fe-2S]-binding domain"/>
    <property type="match status" value="1"/>
</dbReference>
<evidence type="ECO:0000259" key="24">
    <source>
        <dbReference type="Pfam" id="PF03460"/>
    </source>
</evidence>
<feature type="domain" description="FAD/NAD(P)-binding" evidence="26">
    <location>
        <begin position="29"/>
        <end position="315"/>
    </location>
</feature>
<dbReference type="InterPro" id="IPR023753">
    <property type="entry name" value="FAD/NAD-binding_dom"/>
</dbReference>
<evidence type="ECO:0000256" key="19">
    <source>
        <dbReference type="ARBA" id="ARBA00034078"/>
    </source>
</evidence>
<comment type="function">
    <text evidence="4">Catalyzes the reduction of sulfite to sulfide, a step in the biosynthesis of sulfur-containing amino acids and cofactors.</text>
</comment>
<keyword evidence="10 21" id="KW-0285">Flavoprotein</keyword>
<comment type="cofactor">
    <cofactor evidence="3 21">
        <name>FAD</name>
        <dbReference type="ChEBI" id="CHEBI:57692"/>
    </cofactor>
</comment>
<dbReference type="InterPro" id="IPR017121">
    <property type="entry name" value="Nitrite_Rdtase_lsu"/>
</dbReference>
<evidence type="ECO:0000313" key="28">
    <source>
        <dbReference type="EMBL" id="GAA2119086.1"/>
    </source>
</evidence>
<evidence type="ECO:0000256" key="8">
    <source>
        <dbReference type="ARBA" id="ARBA00022485"/>
    </source>
</evidence>
<gene>
    <name evidence="28" type="primary">nirB</name>
    <name evidence="28" type="ORF">GCM10009824_19810</name>
</gene>
<feature type="domain" description="NADH-rubredoxin oxidoreductase C-terminal" evidence="27">
    <location>
        <begin position="346"/>
        <end position="410"/>
    </location>
</feature>
<evidence type="ECO:0000256" key="14">
    <source>
        <dbReference type="ARBA" id="ARBA00022827"/>
    </source>
</evidence>
<dbReference type="Pfam" id="PF03460">
    <property type="entry name" value="NIR_SIR_ferr"/>
    <property type="match status" value="1"/>
</dbReference>
<dbReference type="Pfam" id="PF04324">
    <property type="entry name" value="Fer2_BFD"/>
    <property type="match status" value="1"/>
</dbReference>
<dbReference type="PRINTS" id="PR00368">
    <property type="entry name" value="FADPNR"/>
</dbReference>
<evidence type="ECO:0000256" key="12">
    <source>
        <dbReference type="ARBA" id="ARBA00022723"/>
    </source>
</evidence>
<evidence type="ECO:0000256" key="4">
    <source>
        <dbReference type="ARBA" id="ARBA00003247"/>
    </source>
</evidence>
<evidence type="ECO:0000259" key="26">
    <source>
        <dbReference type="Pfam" id="PF07992"/>
    </source>
</evidence>
<dbReference type="SUPFAM" id="SSF56014">
    <property type="entry name" value="Nitrite and sulphite reductase 4Fe-4S domain-like"/>
    <property type="match status" value="1"/>
</dbReference>
<dbReference type="InterPro" id="IPR012744">
    <property type="entry name" value="Nitri_red_NirB"/>
</dbReference>
<dbReference type="EC" id="1.8.7.1" evidence="7"/>
<evidence type="ECO:0000256" key="6">
    <source>
        <dbReference type="ARBA" id="ARBA00010429"/>
    </source>
</evidence>
<dbReference type="SUPFAM" id="SSF55124">
    <property type="entry name" value="Nitrite/Sulfite reductase N-terminal domain-like"/>
    <property type="match status" value="1"/>
</dbReference>
<keyword evidence="15" id="KW-0560">Oxidoreductase</keyword>
<dbReference type="PROSITE" id="PS00365">
    <property type="entry name" value="NIR_SIR"/>
    <property type="match status" value="1"/>
</dbReference>
<evidence type="ECO:0000256" key="13">
    <source>
        <dbReference type="ARBA" id="ARBA00022784"/>
    </source>
</evidence>
<keyword evidence="8" id="KW-0004">4Fe-4S</keyword>
<sequence length="888" mass="94689">MGQPTPPVTVETHTRNAPAPAHASGNARRIVVVGGGPAAHRFVTSLVSRGLGEDTVTVLSEEKYVPYDRVGLEKLFGDTSTDLTLAQGEIWEHPGVELHVGERAADIDVSEQTVISAGGDRYPYDELILATGSNAASLNIPGGQKTHKFRTVDDVKGIVADIDRLQDRLGRAPRGVVVGGGLLGLEAAAGLKELGAEATILDVAEWLLSTEMDQGGGQAVNSLIGQVGIDVHCSTFISGVNVVDGEVVSVSVKDGEDIPADLVILAVGIRPREGLARRAGFHLADRGGVVVDERCATSVPHVWAIGEVASILGRTWGLVAPANTMADVVAEQLTGGTKVVESFDTATKLKFSGIDVASFGDTAGTTEGCLEIVYADPARGLYQKIVTSSDASILLGGVFVGDAAPYDSLRPLLGRALPGEPGAYLSAAGSEAPDTELPDDAILCSCNAVSFGTVREAVREGNHDVPALKTCTNAGTQCGSCVPMLQKTLGQELGKLGLTMSKSLCEHFDMSRAELFEAVLVTHLADFPSVLERFGSGEDGCAVCKPTVASILHSIRHDYALDAGRGTLQDTNDRALANMQKDGTYSVVPRIPGGEITPEKLAVIARVGQEFNLYTKLTAAQRIGLFGARLEQLPLIWKQLVDAGFESGSAYGKALRNVKSCIGSTWCRFGVQDSVAMGINLENRYKGLRSPHKFKFGVSGCARECAEAQAKDVGVVATTDGWNLFLAGNGGANPVHGRLFAQGLDEDTLITYIDRFLLYYIRTADKLQRTARWMEDLDERYNGDGMGHLRSVIVDDSLGICADLDRDMETHVKEYRDEWAETLKDPERLRRFRPFVNEPETQDNGARMYVLERDQIRPATAQEIAASETGEGPVLVTGAKIPVGAPTP</sequence>
<comment type="pathway">
    <text evidence="5">Nitrogen metabolism; nitrate reduction (assimilation).</text>
</comment>
<keyword evidence="13" id="KW-0883">Thioether bond</keyword>
<feature type="domain" description="BFD-like [2Fe-2S]-binding" evidence="25">
    <location>
        <begin position="442"/>
        <end position="489"/>
    </location>
</feature>
<evidence type="ECO:0000256" key="3">
    <source>
        <dbReference type="ARBA" id="ARBA00001974"/>
    </source>
</evidence>
<comment type="catalytic activity">
    <reaction evidence="20">
        <text>hydrogen sulfide + 6 oxidized [2Fe-2S]-[ferredoxin] + 3 H2O = sulfite + 6 reduced [2Fe-2S]-[ferredoxin] + 7 H(+)</text>
        <dbReference type="Rhea" id="RHEA:23132"/>
        <dbReference type="Rhea" id="RHEA-COMP:10000"/>
        <dbReference type="Rhea" id="RHEA-COMP:10001"/>
        <dbReference type="ChEBI" id="CHEBI:15377"/>
        <dbReference type="ChEBI" id="CHEBI:15378"/>
        <dbReference type="ChEBI" id="CHEBI:17359"/>
        <dbReference type="ChEBI" id="CHEBI:29919"/>
        <dbReference type="ChEBI" id="CHEBI:33737"/>
        <dbReference type="ChEBI" id="CHEBI:33738"/>
        <dbReference type="EC" id="1.8.7.1"/>
    </reaction>
</comment>
<evidence type="ECO:0000256" key="1">
    <source>
        <dbReference type="ARBA" id="ARBA00001929"/>
    </source>
</evidence>
<feature type="domain" description="Nitrite/Sulfite reductase ferredoxin-like" evidence="24">
    <location>
        <begin position="580"/>
        <end position="641"/>
    </location>
</feature>
<evidence type="ECO:0000259" key="25">
    <source>
        <dbReference type="Pfam" id="PF04324"/>
    </source>
</evidence>
<dbReference type="PIRSF" id="PIRSF037149">
    <property type="entry name" value="NirB"/>
    <property type="match status" value="1"/>
</dbReference>
<comment type="cofactor">
    <cofactor evidence="2">
        <name>[4Fe-4S] cluster</name>
        <dbReference type="ChEBI" id="CHEBI:49883"/>
    </cofactor>
</comment>
<dbReference type="SUPFAM" id="SSF51905">
    <property type="entry name" value="FAD/NAD(P)-binding domain"/>
    <property type="match status" value="1"/>
</dbReference>
<evidence type="ECO:0000256" key="17">
    <source>
        <dbReference type="ARBA" id="ARBA00023014"/>
    </source>
</evidence>
<dbReference type="InterPro" id="IPR006067">
    <property type="entry name" value="NO2/SO3_Rdtase_4Fe4S_dom"/>
</dbReference>
<evidence type="ECO:0000259" key="23">
    <source>
        <dbReference type="Pfam" id="PF01077"/>
    </source>
</evidence>
<organism evidence="28 29">
    <name type="scientific">Kocuria atrinae</name>
    <dbReference type="NCBI Taxonomy" id="592377"/>
    <lineage>
        <taxon>Bacteria</taxon>
        <taxon>Bacillati</taxon>
        <taxon>Actinomycetota</taxon>
        <taxon>Actinomycetes</taxon>
        <taxon>Micrococcales</taxon>
        <taxon>Micrococcaceae</taxon>
        <taxon>Kocuria</taxon>
    </lineage>
</organism>
<evidence type="ECO:0000256" key="11">
    <source>
        <dbReference type="ARBA" id="ARBA00022714"/>
    </source>
</evidence>
<reference evidence="29" key="1">
    <citation type="journal article" date="2019" name="Int. J. Syst. Evol. Microbiol.">
        <title>The Global Catalogue of Microorganisms (GCM) 10K type strain sequencing project: providing services to taxonomists for standard genome sequencing and annotation.</title>
        <authorList>
            <consortium name="The Broad Institute Genomics Platform"/>
            <consortium name="The Broad Institute Genome Sequencing Center for Infectious Disease"/>
            <person name="Wu L."/>
            <person name="Ma J."/>
        </authorList>
    </citation>
    <scope>NUCLEOTIDE SEQUENCE [LARGE SCALE GENOMIC DNA]</scope>
    <source>
        <strain evidence="29">JCM 15914</strain>
    </source>
</reference>
<evidence type="ECO:0000256" key="18">
    <source>
        <dbReference type="ARBA" id="ARBA00023063"/>
    </source>
</evidence>
<feature type="domain" description="Nitrite/sulphite reductase 4Fe-4S" evidence="23">
    <location>
        <begin position="652"/>
        <end position="777"/>
    </location>
</feature>
<evidence type="ECO:0000256" key="2">
    <source>
        <dbReference type="ARBA" id="ARBA00001966"/>
    </source>
</evidence>
<dbReference type="PRINTS" id="PR00411">
    <property type="entry name" value="PNDRDTASEI"/>
</dbReference>
<dbReference type="CDD" id="cd19944">
    <property type="entry name" value="NirB_Fer2_BFD-like_2"/>
    <property type="match status" value="1"/>
</dbReference>
<dbReference type="InterPro" id="IPR052034">
    <property type="entry name" value="NasD-like"/>
</dbReference>
<protein>
    <recommendedName>
        <fullName evidence="7">assimilatory sulfite reductase (ferredoxin)</fullName>
        <ecNumber evidence="7">1.8.7.1</ecNumber>
    </recommendedName>
</protein>
<evidence type="ECO:0000256" key="9">
    <source>
        <dbReference type="ARBA" id="ARBA00022617"/>
    </source>
</evidence>
<keyword evidence="17" id="KW-0411">Iron-sulfur</keyword>
<dbReference type="Gene3D" id="3.30.390.30">
    <property type="match status" value="1"/>
</dbReference>
<evidence type="ECO:0000259" key="27">
    <source>
        <dbReference type="Pfam" id="PF18267"/>
    </source>
</evidence>
<dbReference type="PANTHER" id="PTHR43809">
    <property type="entry name" value="NITRITE REDUCTASE (NADH) LARGE SUBUNIT"/>
    <property type="match status" value="1"/>
</dbReference>
<keyword evidence="12" id="KW-0479">Metal-binding</keyword>
<evidence type="ECO:0000256" key="5">
    <source>
        <dbReference type="ARBA" id="ARBA00005096"/>
    </source>
</evidence>
<dbReference type="InterPro" id="IPR041854">
    <property type="entry name" value="BFD-like_2Fe2S-bd_dom_sf"/>
</dbReference>
<dbReference type="InterPro" id="IPR016156">
    <property type="entry name" value="FAD/NAD-linked_Rdtase_dimer_sf"/>
</dbReference>
<keyword evidence="11" id="KW-0001">2Fe-2S</keyword>
<dbReference type="Proteomes" id="UP001500166">
    <property type="component" value="Unassembled WGS sequence"/>
</dbReference>
<evidence type="ECO:0000256" key="20">
    <source>
        <dbReference type="ARBA" id="ARBA00049518"/>
    </source>
</evidence>
<keyword evidence="18 21" id="KW-0534">Nitrate assimilation</keyword>
<feature type="region of interest" description="Disordered" evidence="22">
    <location>
        <begin position="1"/>
        <end position="24"/>
    </location>
</feature>
<dbReference type="InterPro" id="IPR005117">
    <property type="entry name" value="NiRdtase/SiRdtase_haem-b_fer"/>
</dbReference>
<comment type="caution">
    <text evidence="28">The sequence shown here is derived from an EMBL/GenBank/DDBJ whole genome shotgun (WGS) entry which is preliminary data.</text>
</comment>
<evidence type="ECO:0000256" key="15">
    <source>
        <dbReference type="ARBA" id="ARBA00023002"/>
    </source>
</evidence>
<comment type="cofactor">
    <cofactor evidence="19">
        <name>[2Fe-2S] cluster</name>
        <dbReference type="ChEBI" id="CHEBI:190135"/>
    </cofactor>
</comment>
<evidence type="ECO:0000256" key="21">
    <source>
        <dbReference type="PIRNR" id="PIRNR037149"/>
    </source>
</evidence>
<dbReference type="Pfam" id="PF18267">
    <property type="entry name" value="Rubredoxin_C"/>
    <property type="match status" value="1"/>
</dbReference>
<dbReference type="RefSeq" id="WP_344224858.1">
    <property type="nucleotide sequence ID" value="NZ_BAAAQA010000018.1"/>
</dbReference>
<dbReference type="PANTHER" id="PTHR43809:SF1">
    <property type="entry name" value="NITRITE REDUCTASE (NADH) LARGE SUBUNIT"/>
    <property type="match status" value="1"/>
</dbReference>
<dbReference type="PRINTS" id="PR00397">
    <property type="entry name" value="SIROHAEM"/>
</dbReference>
<dbReference type="InterPro" id="IPR036188">
    <property type="entry name" value="FAD/NAD-bd_sf"/>
</dbReference>
<evidence type="ECO:0000313" key="29">
    <source>
        <dbReference type="Proteomes" id="UP001500166"/>
    </source>
</evidence>
<dbReference type="InterPro" id="IPR045854">
    <property type="entry name" value="NO2/SO3_Rdtase_4Fe4S_sf"/>
</dbReference>
<name>A0ABP5JJX8_9MICC</name>
<dbReference type="InterPro" id="IPR006066">
    <property type="entry name" value="NO2/SO3_Rdtase_FeS/sirohaem_BS"/>
</dbReference>
<dbReference type="InterPro" id="IPR036136">
    <property type="entry name" value="Nit/Sulf_reduc_fer-like_dom_sf"/>
</dbReference>
<proteinExistence type="inferred from homology"/>
<dbReference type="Pfam" id="PF07992">
    <property type="entry name" value="Pyr_redox_2"/>
    <property type="match status" value="1"/>
</dbReference>
<dbReference type="NCBIfam" id="TIGR02374">
    <property type="entry name" value="nitri_red_nirB"/>
    <property type="match status" value="1"/>
</dbReference>
<keyword evidence="9" id="KW-0349">Heme</keyword>
<dbReference type="Gene3D" id="3.50.50.60">
    <property type="entry name" value="FAD/NAD(P)-binding domain"/>
    <property type="match status" value="2"/>
</dbReference>
<evidence type="ECO:0000256" key="10">
    <source>
        <dbReference type="ARBA" id="ARBA00022630"/>
    </source>
</evidence>
<evidence type="ECO:0000256" key="22">
    <source>
        <dbReference type="SAM" id="MobiDB-lite"/>
    </source>
</evidence>
<keyword evidence="14 21" id="KW-0274">FAD</keyword>
<dbReference type="Pfam" id="PF01077">
    <property type="entry name" value="NIR_SIR"/>
    <property type="match status" value="1"/>
</dbReference>
<dbReference type="Gene3D" id="3.30.413.10">
    <property type="entry name" value="Sulfite Reductase Hemoprotein, domain 1"/>
    <property type="match status" value="1"/>
</dbReference>
<evidence type="ECO:0000256" key="7">
    <source>
        <dbReference type="ARBA" id="ARBA00012353"/>
    </source>
</evidence>
<comment type="cofactor">
    <cofactor evidence="1">
        <name>siroheme</name>
        <dbReference type="ChEBI" id="CHEBI:60052"/>
    </cofactor>
</comment>
<comment type="similarity">
    <text evidence="6">Belongs to the nitrite and sulfite reductase 4Fe-4S domain family.</text>
</comment>
<accession>A0ABP5JJX8</accession>
<dbReference type="InterPro" id="IPR041575">
    <property type="entry name" value="Rubredoxin_C"/>
</dbReference>
<keyword evidence="16" id="KW-0408">Iron</keyword>
<dbReference type="EMBL" id="BAAAQA010000018">
    <property type="protein sequence ID" value="GAA2119086.1"/>
    <property type="molecule type" value="Genomic_DNA"/>
</dbReference>
<evidence type="ECO:0000256" key="16">
    <source>
        <dbReference type="ARBA" id="ARBA00023004"/>
    </source>
</evidence>
<keyword evidence="29" id="KW-1185">Reference proteome</keyword>
<dbReference type="InterPro" id="IPR007419">
    <property type="entry name" value="BFD-like_2Fe2S-bd_dom"/>
</dbReference>